<gene>
    <name evidence="2" type="ORF">H6G74_03120</name>
</gene>
<dbReference type="EMBL" id="JACJTB010000002">
    <property type="protein sequence ID" value="MBD2593318.1"/>
    <property type="molecule type" value="Genomic_DNA"/>
</dbReference>
<dbReference type="RefSeq" id="WP_190966264.1">
    <property type="nucleotide sequence ID" value="NZ_JACJTB010000002.1"/>
</dbReference>
<accession>A0ABR8FPH6</accession>
<keyword evidence="3" id="KW-1185">Reference proteome</keyword>
<dbReference type="Proteomes" id="UP000603457">
    <property type="component" value="Unassembled WGS sequence"/>
</dbReference>
<comment type="caution">
    <text evidence="2">The sequence shown here is derived from an EMBL/GenBank/DDBJ whole genome shotgun (WGS) entry which is preliminary data.</text>
</comment>
<feature type="region of interest" description="Disordered" evidence="1">
    <location>
        <begin position="138"/>
        <end position="192"/>
    </location>
</feature>
<evidence type="ECO:0000313" key="2">
    <source>
        <dbReference type="EMBL" id="MBD2593318.1"/>
    </source>
</evidence>
<feature type="region of interest" description="Disordered" evidence="1">
    <location>
        <begin position="44"/>
        <end position="63"/>
    </location>
</feature>
<reference evidence="2 3" key="1">
    <citation type="journal article" date="2020" name="ISME J.">
        <title>Comparative genomics reveals insights into cyanobacterial evolution and habitat adaptation.</title>
        <authorList>
            <person name="Chen M.Y."/>
            <person name="Teng W.K."/>
            <person name="Zhao L."/>
            <person name="Hu C.X."/>
            <person name="Zhou Y.K."/>
            <person name="Han B.P."/>
            <person name="Song L.R."/>
            <person name="Shu W.S."/>
        </authorList>
    </citation>
    <scope>NUCLEOTIDE SEQUENCE [LARGE SCALE GENOMIC DNA]</scope>
    <source>
        <strain evidence="2 3">FACHB-130</strain>
    </source>
</reference>
<sequence length="192" mass="21303">MARKQNLSDLIQAEAQKLTPNSAVDEGAIEVPAVEVVEVVESTTAADAEVNESTSAKRATPTKADLEATIKDLKTTLEKNQDTEKALQQQIKKLQSALSEQQTSLSEQQASVERLTKELEEAKTTVLQLAEANSKLIEENKALKQPKASIVPQKKDNYHQTDYRKSHRAPEKLPDMPAETKDDFAANTWLYD</sequence>
<organism evidence="2 3">
    <name type="scientific">Nostoc spongiaeforme FACHB-130</name>
    <dbReference type="NCBI Taxonomy" id="1357510"/>
    <lineage>
        <taxon>Bacteria</taxon>
        <taxon>Bacillati</taxon>
        <taxon>Cyanobacteriota</taxon>
        <taxon>Cyanophyceae</taxon>
        <taxon>Nostocales</taxon>
        <taxon>Nostocaceae</taxon>
        <taxon>Nostoc</taxon>
    </lineage>
</organism>
<feature type="compositionally biased region" description="Basic and acidic residues" evidence="1">
    <location>
        <begin position="153"/>
        <end position="184"/>
    </location>
</feature>
<evidence type="ECO:0000313" key="3">
    <source>
        <dbReference type="Proteomes" id="UP000603457"/>
    </source>
</evidence>
<protein>
    <submittedName>
        <fullName evidence="2">Uncharacterized protein</fullName>
    </submittedName>
</protein>
<evidence type="ECO:0000256" key="1">
    <source>
        <dbReference type="SAM" id="MobiDB-lite"/>
    </source>
</evidence>
<proteinExistence type="predicted"/>
<dbReference type="Gene3D" id="1.20.5.50">
    <property type="match status" value="1"/>
</dbReference>
<name>A0ABR8FPH6_9NOSO</name>